<protein>
    <submittedName>
        <fullName evidence="2">Uncharacterized protein</fullName>
    </submittedName>
</protein>
<sequence length="288" mass="31568">MLSWRLRFRAYMATLLPYYVPHLMWFACFPAEVIVSLREVETSLGEVRVPLISSIALVVRSSGSAATQPKASSSSGALTLMDVRALKALEVMKSCHDWILSVELLSAVREHYSIPSEYVLHAPALGQQPYDSFPNGFSISTDALEEATRKATEASSKHPTEETSGPRKKAKVIGQHKSHREGEGSKSQAAKGKGPSSPADEASVPRTRPKLVRELCSARLGVDDKDYHVVRMNPSVGYRPVYTAIRADNFQKEIQELKASAGPDAVAAAEQWASKAQSLADHYKVEMD</sequence>
<evidence type="ECO:0000256" key="1">
    <source>
        <dbReference type="SAM" id="MobiDB-lite"/>
    </source>
</evidence>
<organism evidence="2 3">
    <name type="scientific">Ensete ventricosum</name>
    <name type="common">Abyssinian banana</name>
    <name type="synonym">Musa ensete</name>
    <dbReference type="NCBI Taxonomy" id="4639"/>
    <lineage>
        <taxon>Eukaryota</taxon>
        <taxon>Viridiplantae</taxon>
        <taxon>Streptophyta</taxon>
        <taxon>Embryophyta</taxon>
        <taxon>Tracheophyta</taxon>
        <taxon>Spermatophyta</taxon>
        <taxon>Magnoliopsida</taxon>
        <taxon>Liliopsida</taxon>
        <taxon>Zingiberales</taxon>
        <taxon>Musaceae</taxon>
        <taxon>Ensete</taxon>
    </lineage>
</organism>
<evidence type="ECO:0000313" key="2">
    <source>
        <dbReference type="EMBL" id="RRT66912.1"/>
    </source>
</evidence>
<feature type="compositionally biased region" description="Basic and acidic residues" evidence="1">
    <location>
        <begin position="146"/>
        <end position="165"/>
    </location>
</feature>
<dbReference type="AlphaFoldDB" id="A0A426ZS97"/>
<feature type="region of interest" description="Disordered" evidence="1">
    <location>
        <begin position="145"/>
        <end position="210"/>
    </location>
</feature>
<dbReference type="EMBL" id="AMZH03005242">
    <property type="protein sequence ID" value="RRT66912.1"/>
    <property type="molecule type" value="Genomic_DNA"/>
</dbReference>
<dbReference type="Proteomes" id="UP000287651">
    <property type="component" value="Unassembled WGS sequence"/>
</dbReference>
<reference evidence="2 3" key="1">
    <citation type="journal article" date="2014" name="Agronomy (Basel)">
        <title>A Draft Genome Sequence for Ensete ventricosum, the Drought-Tolerant Tree Against Hunger.</title>
        <authorList>
            <person name="Harrison J."/>
            <person name="Moore K.A."/>
            <person name="Paszkiewicz K."/>
            <person name="Jones T."/>
            <person name="Grant M."/>
            <person name="Ambacheew D."/>
            <person name="Muzemil S."/>
            <person name="Studholme D.J."/>
        </authorList>
    </citation>
    <scope>NUCLEOTIDE SEQUENCE [LARGE SCALE GENOMIC DNA]</scope>
</reference>
<name>A0A426ZS97_ENSVE</name>
<gene>
    <name evidence="2" type="ORF">B296_00039754</name>
</gene>
<evidence type="ECO:0000313" key="3">
    <source>
        <dbReference type="Proteomes" id="UP000287651"/>
    </source>
</evidence>
<dbReference type="PROSITE" id="PS51257">
    <property type="entry name" value="PROKAR_LIPOPROTEIN"/>
    <property type="match status" value="1"/>
</dbReference>
<proteinExistence type="predicted"/>
<comment type="caution">
    <text evidence="2">The sequence shown here is derived from an EMBL/GenBank/DDBJ whole genome shotgun (WGS) entry which is preliminary data.</text>
</comment>
<accession>A0A426ZS97</accession>
<feature type="compositionally biased region" description="Basic residues" evidence="1">
    <location>
        <begin position="166"/>
        <end position="179"/>
    </location>
</feature>